<feature type="domain" description="EGF-like" evidence="10">
    <location>
        <begin position="3584"/>
        <end position="3622"/>
    </location>
</feature>
<feature type="compositionally biased region" description="Polar residues" evidence="9">
    <location>
        <begin position="2865"/>
        <end position="2880"/>
    </location>
</feature>
<dbReference type="InterPro" id="IPR000967">
    <property type="entry name" value="Znf_NFX1"/>
</dbReference>
<feature type="domain" description="EGF-like" evidence="10">
    <location>
        <begin position="413"/>
        <end position="455"/>
    </location>
</feature>
<feature type="domain" description="EGF-like" evidence="10">
    <location>
        <begin position="3124"/>
        <end position="3163"/>
    </location>
</feature>
<feature type="domain" description="EGF-like" evidence="10">
    <location>
        <begin position="944"/>
        <end position="983"/>
    </location>
</feature>
<feature type="domain" description="EGF-like" evidence="10">
    <location>
        <begin position="3430"/>
        <end position="3464"/>
    </location>
</feature>
<feature type="non-terminal residue" evidence="11">
    <location>
        <position position="1"/>
    </location>
</feature>
<feature type="disulfide bond" evidence="8">
    <location>
        <begin position="4177"/>
        <end position="4187"/>
    </location>
</feature>
<dbReference type="Pfam" id="PF21164">
    <property type="entry name" value="Dumpy_DPY"/>
    <property type="match status" value="13"/>
</dbReference>
<dbReference type="GO" id="GO:0005509">
    <property type="term" value="F:calcium ion binding"/>
    <property type="evidence" value="ECO:0007669"/>
    <property type="project" value="InterPro"/>
</dbReference>
<feature type="domain" description="EGF-like" evidence="10">
    <location>
        <begin position="4833"/>
        <end position="4873"/>
    </location>
</feature>
<feature type="domain" description="EGF-like" evidence="10">
    <location>
        <begin position="6462"/>
        <end position="6500"/>
    </location>
</feature>
<dbReference type="SUPFAM" id="SSF57184">
    <property type="entry name" value="Growth factor receptor domain"/>
    <property type="match status" value="2"/>
</dbReference>
<feature type="domain" description="EGF-like" evidence="10">
    <location>
        <begin position="161"/>
        <end position="204"/>
    </location>
</feature>
<feature type="domain" description="EGF-like" evidence="10">
    <location>
        <begin position="3902"/>
        <end position="3940"/>
    </location>
</feature>
<dbReference type="PROSITE" id="PS01187">
    <property type="entry name" value="EGF_CA"/>
    <property type="match status" value="9"/>
</dbReference>
<dbReference type="PROSITE" id="PS01186">
    <property type="entry name" value="EGF_2"/>
    <property type="match status" value="39"/>
</dbReference>
<dbReference type="EMBL" id="HACA01015295">
    <property type="protein sequence ID" value="CDW32656.1"/>
    <property type="molecule type" value="Transcribed_RNA"/>
</dbReference>
<dbReference type="PANTHER" id="PTHR22963:SF39">
    <property type="entry name" value="DUMPY"/>
    <property type="match status" value="1"/>
</dbReference>
<dbReference type="CDD" id="cd00054">
    <property type="entry name" value="EGF_CA"/>
    <property type="match status" value="5"/>
</dbReference>
<dbReference type="SMART" id="SM00181">
    <property type="entry name" value="EGF"/>
    <property type="match status" value="116"/>
</dbReference>
<dbReference type="InterPro" id="IPR018097">
    <property type="entry name" value="EGF_Ca-bd_CS"/>
</dbReference>
<dbReference type="InterPro" id="IPR000742">
    <property type="entry name" value="EGF"/>
</dbReference>
<proteinExistence type="predicted"/>
<keyword evidence="4" id="KW-0677">Repeat</keyword>
<feature type="domain" description="EGF-like" evidence="10">
    <location>
        <begin position="522"/>
        <end position="565"/>
    </location>
</feature>
<evidence type="ECO:0000256" key="8">
    <source>
        <dbReference type="PROSITE-ProRule" id="PRU00076"/>
    </source>
</evidence>
<feature type="domain" description="EGF-like" evidence="10">
    <location>
        <begin position="6782"/>
        <end position="6825"/>
    </location>
</feature>
<dbReference type="PANTHER" id="PTHR22963">
    <property type="entry name" value="ENDOGLIN-RELATED"/>
    <property type="match status" value="1"/>
</dbReference>
<keyword evidence="2" id="KW-0479">Metal-binding</keyword>
<evidence type="ECO:0000256" key="7">
    <source>
        <dbReference type="ARBA" id="ARBA00023157"/>
    </source>
</evidence>
<comment type="caution">
    <text evidence="8">Lacks conserved residue(s) required for the propagation of feature annotation.</text>
</comment>
<feature type="domain" description="EGF-like" evidence="10">
    <location>
        <begin position="7247"/>
        <end position="7286"/>
    </location>
</feature>
<evidence type="ECO:0000256" key="6">
    <source>
        <dbReference type="ARBA" id="ARBA00022833"/>
    </source>
</evidence>
<reference evidence="11" key="1">
    <citation type="submission" date="2014-05" db="EMBL/GenBank/DDBJ databases">
        <authorList>
            <person name="Chronopoulou M."/>
        </authorList>
    </citation>
    <scope>NUCLEOTIDE SEQUENCE</scope>
    <source>
        <tissue evidence="11">Whole organism</tissue>
    </source>
</reference>
<keyword evidence="1 8" id="KW-0245">EGF-like domain</keyword>
<dbReference type="GO" id="GO:0008270">
    <property type="term" value="F:zinc ion binding"/>
    <property type="evidence" value="ECO:0007669"/>
    <property type="project" value="UniProtKB-KW"/>
</dbReference>
<feature type="domain" description="EGF-like" evidence="10">
    <location>
        <begin position="4222"/>
        <end position="4261"/>
    </location>
</feature>
<name>A0A0K2U4L5_LEPSM</name>
<feature type="domain" description="EGF-like" evidence="10">
    <location>
        <begin position="2699"/>
        <end position="2738"/>
    </location>
</feature>
<feature type="domain" description="EGF-like" evidence="10">
    <location>
        <begin position="643"/>
        <end position="677"/>
    </location>
</feature>
<keyword evidence="6" id="KW-0862">Zinc</keyword>
<feature type="domain" description="EGF-like" evidence="10">
    <location>
        <begin position="5102"/>
        <end position="5141"/>
    </location>
</feature>
<dbReference type="SMART" id="SM00179">
    <property type="entry name" value="EGF_CA"/>
    <property type="match status" value="17"/>
</dbReference>
<feature type="domain" description="EGF-like" evidence="10">
    <location>
        <begin position="6532"/>
        <end position="6571"/>
    </location>
</feature>
<keyword evidence="7 8" id="KW-1015">Disulfide bond</keyword>
<feature type="region of interest" description="Disordered" evidence="9">
    <location>
        <begin position="2857"/>
        <end position="2880"/>
    </location>
</feature>
<dbReference type="InterPro" id="IPR001881">
    <property type="entry name" value="EGF-like_Ca-bd_dom"/>
</dbReference>
<feature type="non-terminal residue" evidence="11">
    <location>
        <position position="7311"/>
    </location>
</feature>
<evidence type="ECO:0000256" key="3">
    <source>
        <dbReference type="ARBA" id="ARBA00022729"/>
    </source>
</evidence>
<dbReference type="PROSITE" id="PS00022">
    <property type="entry name" value="EGF_1"/>
    <property type="match status" value="1"/>
</dbReference>
<organism evidence="11">
    <name type="scientific">Lepeophtheirus salmonis</name>
    <name type="common">Salmon louse</name>
    <name type="synonym">Caligus salmonis</name>
    <dbReference type="NCBI Taxonomy" id="72036"/>
    <lineage>
        <taxon>Eukaryota</taxon>
        <taxon>Metazoa</taxon>
        <taxon>Ecdysozoa</taxon>
        <taxon>Arthropoda</taxon>
        <taxon>Crustacea</taxon>
        <taxon>Multicrustacea</taxon>
        <taxon>Hexanauplia</taxon>
        <taxon>Copepoda</taxon>
        <taxon>Siphonostomatoida</taxon>
        <taxon>Caligidae</taxon>
        <taxon>Lepeophtheirus</taxon>
    </lineage>
</organism>
<feature type="domain" description="EGF-like" evidence="10">
    <location>
        <begin position="1568"/>
        <end position="1605"/>
    </location>
</feature>
<dbReference type="InterPro" id="IPR006150">
    <property type="entry name" value="Cys_repeat_1"/>
</dbReference>
<feature type="domain" description="EGF-like" evidence="10">
    <location>
        <begin position="330"/>
        <end position="366"/>
    </location>
</feature>
<evidence type="ECO:0000259" key="10">
    <source>
        <dbReference type="PROSITE" id="PS50026"/>
    </source>
</evidence>
<dbReference type="SMART" id="SM00286">
    <property type="entry name" value="PTI"/>
    <property type="match status" value="35"/>
</dbReference>
<protein>
    <recommendedName>
        <fullName evidence="10">EGF-like domain-containing protein</fullName>
    </recommendedName>
</protein>
<feature type="domain" description="EGF-like" evidence="10">
    <location>
        <begin position="4174"/>
        <end position="4211"/>
    </location>
</feature>
<dbReference type="PROSITE" id="PS00010">
    <property type="entry name" value="ASX_HYDROXYL"/>
    <property type="match status" value="11"/>
</dbReference>
<dbReference type="OrthoDB" id="4405280at2759"/>
<feature type="domain" description="EGF-like" evidence="10">
    <location>
        <begin position="3261"/>
        <end position="3297"/>
    </location>
</feature>
<feature type="domain" description="EGF-like" evidence="10">
    <location>
        <begin position="4637"/>
        <end position="4680"/>
    </location>
</feature>
<evidence type="ECO:0000256" key="1">
    <source>
        <dbReference type="ARBA" id="ARBA00022536"/>
    </source>
</evidence>
<dbReference type="FunFam" id="2.10.25.10:FF:000038">
    <property type="entry name" value="Fibrillin 2"/>
    <property type="match status" value="5"/>
</dbReference>
<feature type="disulfide bond" evidence="8">
    <location>
        <begin position="3326"/>
        <end position="3336"/>
    </location>
</feature>
<feature type="disulfide bond" evidence="8">
    <location>
        <begin position="280"/>
        <end position="289"/>
    </location>
</feature>
<dbReference type="SMART" id="SM00274">
    <property type="entry name" value="FOLN"/>
    <property type="match status" value="31"/>
</dbReference>
<feature type="disulfide bond" evidence="8">
    <location>
        <begin position="863"/>
        <end position="880"/>
    </location>
</feature>
<feature type="domain" description="EGF-like" evidence="10">
    <location>
        <begin position="2658"/>
        <end position="2697"/>
    </location>
</feature>
<feature type="domain" description="EGF-like" evidence="10">
    <location>
        <begin position="5817"/>
        <end position="5856"/>
    </location>
</feature>
<feature type="domain" description="EGF-like" evidence="10">
    <location>
        <begin position="3687"/>
        <end position="3726"/>
    </location>
</feature>
<evidence type="ECO:0000256" key="9">
    <source>
        <dbReference type="SAM" id="MobiDB-lite"/>
    </source>
</evidence>
<feature type="domain" description="EGF-like" evidence="10">
    <location>
        <begin position="3477"/>
        <end position="3515"/>
    </location>
</feature>
<dbReference type="SUPFAM" id="SSF57196">
    <property type="entry name" value="EGF/Laminin"/>
    <property type="match status" value="6"/>
</dbReference>
<dbReference type="GO" id="GO:0005634">
    <property type="term" value="C:nucleus"/>
    <property type="evidence" value="ECO:0007669"/>
    <property type="project" value="InterPro"/>
</dbReference>
<feature type="disulfide bond" evidence="8">
    <location>
        <begin position="3433"/>
        <end position="3443"/>
    </location>
</feature>
<feature type="domain" description="EGF-like" evidence="10">
    <location>
        <begin position="3854"/>
        <end position="3891"/>
    </location>
</feature>
<feature type="domain" description="EGF-like" evidence="10">
    <location>
        <begin position="5352"/>
        <end position="5395"/>
    </location>
</feature>
<dbReference type="Gene3D" id="2.10.25.10">
    <property type="entry name" value="Laminin"/>
    <property type="match status" value="13"/>
</dbReference>
<dbReference type="InterPro" id="IPR048407">
    <property type="entry name" value="Dumpy_DPY"/>
</dbReference>
<feature type="domain" description="EGF-like" evidence="10">
    <location>
        <begin position="256"/>
        <end position="290"/>
    </location>
</feature>
<evidence type="ECO:0000256" key="2">
    <source>
        <dbReference type="ARBA" id="ARBA00022723"/>
    </source>
</evidence>
<accession>A0A0K2U4L5</accession>
<dbReference type="InterPro" id="IPR000152">
    <property type="entry name" value="EGF-type_Asp/Asn_hydroxyl_site"/>
</dbReference>
<feature type="domain" description="EGF-like" evidence="10">
    <location>
        <begin position="1738"/>
        <end position="1774"/>
    </location>
</feature>
<dbReference type="InterPro" id="IPR009030">
    <property type="entry name" value="Growth_fac_rcpt_cys_sf"/>
</dbReference>
<evidence type="ECO:0000256" key="4">
    <source>
        <dbReference type="ARBA" id="ARBA00022737"/>
    </source>
</evidence>
<feature type="domain" description="EGF-like" evidence="10">
    <location>
        <begin position="7177"/>
        <end position="7215"/>
    </location>
</feature>
<dbReference type="SMART" id="SM00438">
    <property type="entry name" value="ZnF_NFX"/>
    <property type="match status" value="7"/>
</dbReference>
<evidence type="ECO:0000313" key="11">
    <source>
        <dbReference type="EMBL" id="CDW32656.1"/>
    </source>
</evidence>
<feature type="domain" description="EGF-like" evidence="10">
    <location>
        <begin position="4007"/>
        <end position="4046"/>
    </location>
</feature>
<dbReference type="SUPFAM" id="SSF90148">
    <property type="entry name" value="DPY module"/>
    <property type="match status" value="7"/>
</dbReference>
<dbReference type="Gene3D" id="2.90.20.10">
    <property type="entry name" value="Plasmodium vivax P25 domain"/>
    <property type="match status" value="2"/>
</dbReference>
<keyword evidence="5" id="KW-0863">Zinc-finger</keyword>
<feature type="domain" description="EGF-like" evidence="10">
    <location>
        <begin position="904"/>
        <end position="943"/>
    </location>
</feature>
<feature type="domain" description="EGF-like" evidence="10">
    <location>
        <begin position="854"/>
        <end position="895"/>
    </location>
</feature>
<dbReference type="Pfam" id="PF07645">
    <property type="entry name" value="EGF_CA"/>
    <property type="match status" value="10"/>
</dbReference>
<dbReference type="InterPro" id="IPR003645">
    <property type="entry name" value="Fol_N"/>
</dbReference>
<evidence type="ECO:0000256" key="5">
    <source>
        <dbReference type="ARBA" id="ARBA00022771"/>
    </source>
</evidence>
<dbReference type="SMART" id="SM00289">
    <property type="entry name" value="WR1"/>
    <property type="match status" value="16"/>
</dbReference>
<dbReference type="PROSITE" id="PS50026">
    <property type="entry name" value="EGF_3"/>
    <property type="match status" value="37"/>
</dbReference>
<keyword evidence="3" id="KW-0732">Signal</keyword>
<feature type="disulfide bond" evidence="8">
    <location>
        <begin position="3857"/>
        <end position="3867"/>
    </location>
</feature>
<feature type="domain" description="EGF-like" evidence="10">
    <location>
        <begin position="78"/>
        <end position="115"/>
    </location>
</feature>
<sequence>SRALHQCGTGALCVNKSPGYDCECPTGYSGNGKLSGCRPAEVRTICESDYDCTNNARCVSGTCVCRKGFEPQGALCIDVDECLNGDICGPGAQCSNLLGSFVCSCVPPLQGNPPQVPCKDPCSEVNCGNHASCQLDGNEAYCVCDQGWSYNPKNLLQGCIDFDECNTISNGSPTGKCGVNTVCDNLEGSFQCTCSPGFTGDPFVGCYDLDECSSALPRNICGTDNALCENVEGGYNCKCLNGAQFDSNSLTCPDDSKEKCKNSSECPGNAICKSGGQCVCQEPNVGPNCENPCETVSCFFNSQCIVQNGIPLCQCLPGFQLLSGQNACIDIDECLSKPCGENAICENSIGSYFCKCPSGTKSKDPKRFGCTGTLVESQCKSDSDCSNGETCVQAKCVCQRGFDRDDRSGKCIDIDECLSANLVSCGLNAVCKNLPGSYDCECPSGYNGNPFSMCEKCDEKVNPLCGCQPPYRIVDNKCILSGCSHDSDCDSKEAKCIKIAGGVSYCACPPGFRIDEKGKCIDIDECSQSTGPVCGIGATCDNLSGAYSCLCPPGTTGDPYNNACVTLRSVCTSDSACSRNEKCVDAQCLCLPPFFADTRHGSECRSPCDEFRCGINSECTPTNPPQCLCKPGHTGNPLVGCEDIDECKDSNPCGTGAHCFNIMGSFKCKCPRGTRGDPYIYGCVGKTKSECSVDDDCPGQLSCSENAKCVNPCSSLPCGTNATCIAEDHAAWCRCKPGFNEDIQTRKCINVCDGIKCSSVNALCIVSPEDGPVCVCKKSTMGNPYLGGGCHPVACSSSKRCTGNQVCDSRNQCVEQCKSSKTCGLNAVCSKGTTCICKDGFIGDPDLFCMPVLTQPKCENPSCGINSHCEYSGSGRGATCKCDPGYQGNPYNGCIVSSLQVESKEIDCSKIKCGSGALCTISFGKPSCYCPKGYDGDPNRNCMDIDECLSEVCGKNAVCLNSLGSYDCRCKFGHTGNPFDRCIPESNQKLVENDLCKGVNCGPNAVCNLGQCLCAPGYSGEDAYTTGCLANAACTYNTDCGYNEICLTNNHGGKVCVDACSRVQCGPNAFCVTDNHRRTCICNERHEGDPNNQDVGCRPVISCSTNNDCVTPGTVCGISITGQRTCLNPCEIMTCPSTETCIVSSDGKPHCQCETGYFKNKISGICEIQSSTRCKTNQDCEKNEKCKEVASVKTCSDVCADIQCPSRAHCLAKEHQGYCKCVPGTFGNPNDRSGCTERLEQRGCVSHAQCPEDQVCRNSQCESACHFLKCGKGAICLARNHVGKCSCPPGLFAGDPYTREGCSKVECLENADCGGDKFCDINNGYKCTSACKYKKCGSGGSICVAENHIAICQCSPGYKPYPSPEVKCLPLKDGESCGLGQHCQVSCLTNDQCPPNYTCKPDGICSFGCSNNLDCPGQLVCNKDRCQDPCFETKTCGPNSLCRAENKTEICSCPDKFAGVPTPHQGCVRIPERCKTSCSNPSHKCHQGLCMFECSSSSDCVRGEQCIQGICLKLCHSDKNCLHGEICLDKFCHPGCHTHEDCRSGEICENEHCKCGKGYIPTPKGCTDINECENSSICPSTTICSNNPGSYTCSCPQGMVGDSQNGCRKPDECSSDYDCGDKFACGIMSDGSKMCINPCQQAKCTEKSICEIRNHVPYCKCPTKHRGDPTDFNIGCYPIECENDDDCSNSRKCDLKGHRCVDPCLEVNCGRGVCQSESHKPVCKCQTGYESINNKCEDVNECTSSSIATCHISANCYNTIGSFTCKCPKGNIGDPYVGGGCKPKGQCSSDADCPTSSLCQNERCVNPCLSRKKVCGRGAKCQVVNHDPLCTCPPKTTGNPKIKCSKLECIENTDCSSGTSCVQNKCKDLCSERRICGKNSKCSTINHTPYCTCSEGYTGDPTVGCSKILKCTSSEGCPNNMNCAFGLCSPPCTSTRDCLDDQVCLNGQCIPKCSNSKDCPSYHECRGGVCVTLEKCKENDDCSSTEICSETQFGYKDCIDVCSGPVICGRNALCTASGRIPSCKCPAGYFGDPNDGKIGCQKKKCSSNRDCPGEKVCHEYRCVLPLKETCRSDLTCKSNEICVQGDCKDPCRDFKACGINAKCETLNHKKQCSCPPSFTGTPSVECVRIPNTCTKSCDGPGMSCVEGICMLNCRNDNNCAFNERCLKGQCMLTCRLDNDCFLGHVCLNNMCLVGCKANSDCPSSTSCIENRCRDPCSVVSCGPNANCAVVDRKAQCSCLSGFIPNPSASLGCIREDISCTANKDCIKGYQCDSSFCKPVCSSDVNCLDNEICIDNVCKEICRVDNDCGPGDICQGVTCIKGCRNNEGCSKKDACVDSKCQDPCLFSNCGLNAQCETNNHEVVCSCADNLIGDPYKLCEVPQTRCSSISDCPSSTSNKCFNGLCARLCATSKSDCLPNEVCFEGACSKICNSHDQCPGDFNICRNRVCLSGCTASAQCKENEICIDNECKDPCVTQKPSPCGECAVCETINHETFCSCPSGQGDPLSICHGGNKLKCSSSSQCSKDESCSDSLCRKICKKDECPCGEVCNTEIGVCHQKCYGSEDCGNGLKCLAGFCTSGCSVDEECQESESCSNGKCVDPCLNGACGDASFSCRVSRHQPICFCPKGFKRDNDRCKKASCTSNRECATDKQCTDGECINTCSSSNTCGINAQCYVRNHHPQCSCPPGFIGNPTRECKEDTDECLNSPCGSNAVCLDLVGSYNCKCDPGCSGDPYKGCICPDNLIDPCRIKKCGENAVCKHPFGTAQCLCKASHPHGDPQIKCSSKLIKGCNTDRDCTLDRSCIHGDCVDPCTLRAACGENALCRVVNHRPRCECPECFSGIPHLRCKPRPECRSQNAPLTELPSKPQTTVKPPQSTPVNPNSPQCNSDNACLKSQACINGRCISPCTRDSCHSGQRCAVKNHKAVCRCKHKLVINTFGELDCPKRDGCRSDSECPANLACISGSCINPCHGRTFTCPSAKECQVLNHKPVCMCIKSCAPEVSICLRDRGCPENQACVKFQCKNPCDNLKCLNNAPCVVVNHKAVCKFCPDGFNVDKNYGCIKVVGCTSNSDCPSKQACKNKKCINPCKEHDCPIDTLCDSIEHKAECLPIEPIVCEDGEDCYEGKDLCNPNPCGLGAACHLEDGNAICSCPEGKNGDPLVKCREEAICGPGSCGPNMDCVPKSLGNIECRCRRGFIPVDVLDPLAGCHVPIEEPVISLCEPGPCGDNAECFISEVGEDCVCNQGFIGDPFFGCTAPPVEPPKDPCQPSPCGKNTRCESNGKDAICSCNRNYEGDPSSAAGCRPQCIQNNDCPFDKACIGLRCIDPCPGSCGTNAECQVQNHNPICICRSGYIGNPFVQCIKQSRPRPVPVKDLCNPTPCGINSDCNVIRGNAICSCPKDYLGDPYVECKPECILNSDCQPNLSCMNMRCKDPCIGTCGINAICTVINHRPICKCIPGYVGDQFNQCLHKPKPEVPTNDISCNPSPCGPNSNCDIRGSRIVCSCKPGYIGSSPNCRPECLIDSECPSNEACIQEKCVNPCGNFVCGINSNCNIINHRPFCDCFDGYRGNPYSQCHKIPVGNEKLPPKPCTPSPCGSNANCIVIGNREKCECQPNFFGRPPNCRPECLINSECSHKLACIGKRCRDPCKGSCGIQAQCTVINHNAICSCSAGFRGDPYVQCTKNPPVKPVDLCSRNPCGPNAKCVSRNNAVGCICNPGYFGNPHIECRPECVINNDCPYNKACIQQKCIDPCQGACGYKAECRVVSHNPECYCPSGLSGDPFSLCREIPPTEPIEEETDPCYPNPCGSNSIAREQGNRCVCSCKTGYLGNPPNCRLECVGSSECSLSTACISNKCINPCSDYCGQNARCQVVNHIPMCECPRGYSGDPYTQCKKQMRPQPQPVPQDPCALSPCGPYSVCKSIKTVAACSCEKGYIGSPPSCRPECIINSDCPTDKTCIQRKCQDPCPGSCGRNAICYVISHRPTCTCDSNYSGDPYVSCSYVEPKPVPKLDPCNPSPCGSNTKCTERNSNAICQCITGFFGDPYQSCRPECVLNDDCQSNKACVNNKCIDPCPGTCGINAVCNVQNHDPTCTCLQGYIGDATYECHVPPSGTIVTEKIDPCDPDPCGPYSDHRVIGDRCDCSCLPDHIGSPPNCRPECLVSSECSLSLACINKKCVDPCPGICGTNAVCRVTNHNPICSCKPGYTGDAARSCSKIVATTTEKVYVDPCSLRPCGENAICIINNGNDVSCTCIEGFIGSPPNCRPECLYNDECSNALACIDTKCVDPCFNVCGDNAECHVINHNPICKCLPSFVGDPFTVCKKRRPENPCDPNPCGENTKNKVVGSNCLCTCIPSFSGDPYTRCRPECTINEECPYEKACFNNKCGNPCQENICGRNAVCNVKKHNAICSCIPNYEGDPFRACTPVIKPECLKDDECSINLACINQKCQNPCINTGSFGNICGVNAQCNVVRHRALCVCIQGYIGNPYDICEEPGCRSDLECQFTQACIKKECQDPCLLLNCGNNAECIVRSHQALCKCKEGHKGDPYTFCKAYECLGDFDCPSSKKCNKDKCVDPCNCAQNADCEAKNHRGYCTCPPNFTGDPYGTACEPIEEPIIEEKECYEDSDCPSKQACINDMCSNPCELYEPCVQNAECDVKDTLPLRTMSCICLPGYTGKGDEHCEKISANIVVGCQSDSECGISLACSNQACVNPCYRSNICAATATCTVSNHKPKCTCSEGFSGDPYKNCAAVKQGECSHDTECDDNEACVAHQCVDPCSNDSMCGIEAICQTESHRPFCKCPPGFGGNPHNLCYKYECKTDNDCPLTKACETEKCVDPCSSNQNLCGENAICETQFHRFICKCPPGLQGNPDLYCKKVECRKNTDCSTTQFCDLNSYKCSSLCTSSNTCARNADCIAVNHKEKCTCRPPLKGDGHVFCAEAVISEEPDCYVDIDCPNSYACISKECQNPCEINNPCSRSQECRVVNSAPTRTVSCMCPRDMVIGYNGECQTIEIKSECEEDNDCSTADVCRGGTCINSCKASYCGANAKCSASFHKTICTCYDGYTGNPNTACYPPKLTVQPVVIGCDRNDECPSHTACDNRMCLNPCALKNPCAPNAICTVINHIPKCACPDGYIGSPETDCRLPKKPECLHDFDCPSNLACIREKCKNPCNDNTCGKNAECKVTNHRAFCVCRSGLVGDPYSICEEPGCKHDFECPSNQACINKECQNPCFFEQCGENAECMPRNHRSICKCKSEHKGDPYSFCKRYECLRDADCPDNLRCSNDKCVDPCACARNSECDAKNHRGYCTCLPNFTGDPYGIVCEPIPEPVIEEAECYEDRDCPSKQACINEECSNPCFTYEPCVENGQCRVYDTLPLRTMTCTCIEGYTGKGDERCVKIEPFIDTGCKSDNECDITLACRNRQCLNPCILESPCGSLAQCSVSNHRQVCTCSVGFTGDPYSSCNPDSNEECRYDTDCPSDNTCLNNNCVNPCEKNNPCGQKALCETRKHRPICMCPQGLAGDPHSFCYEVECKANNDCPFDKACVTEKCVDPCKSTKCGLSAQCEVNFHKAICKCPPGLQGSPYISCKEVECRQNNDCADNEKCNLNTFICETLCVLQTSCYPSATCEATNHREKCKCPASMIGDGYSFCDKKVTPSPKSECNVDSDCSEKLACISEKCQNPCRVDNPCAFSQECRVIDTLPTRTVACMCPKDTVIGPGGECQKVEVVAECTTSRECQNSQVCSDGSCIDACIAQPCGSNARCVASSHRSRCTCFDGYSGNPANGCFLPLPQLEPSLTPGCDINQDCPTHASCKNRLCINPCAEDSPCAPTAYCKVINHEAFCTCPDGYIGSPKTNCLPPPRPECRVDSECPDNLACIQEKCQNPCSERTCGTNALCTAKRHRAICACKAGYEGNPYTFCEEPGCKSDFECPSNLACINRECQNPCLFETCGENAECMALNHRSICKCKDHHKGNPYVSCKLYECLSDQECPDHLKCQNEKCVDPCTCARNADCDARNHRGYCSCIPDFTGDPYGISCEPIPEPVIEEVECREDEDCPSREACIDEECRNPCVYYEPCVFNAKCDVYNTLPLRTMACTCIEGYEGKGDERCVKIEPIIASGCQSDDECDSNQACRNRVCVNPCTNSNPCGVLAECSVRNHRTTCVCTIGFTGDAYSNCSPINEDECRYDSDCPLNNACMKHQCIDPCERNRPCGTKAICRTQSHKPVCMCPEGLAGDPHAFCYEFECKINNDCPFEKACVEEKCVDPCKSTKCGTNAKCSVEYHNAICKCPQGLQGSPYLSCKEVECRHNDDCPDNAKCNLNNFKCEELCISSGVCAPSAICETYKHRETCVCPPPLTGDGYSYCREKVVSILKPECYVDSDCPQKYACISEKCQNPCVVTKPCSLTQECKVMDSYPTRTVSCICPKDTRTSLNGECSRIESKTECENNNDCGDQDVCVGGTCLNSCRVHPCGPNAQCIASSHRSTCSCSRGYTGNPQDSCQRIQVTGATPLQPGCDSNQDCPTYSSCRNRLCINPCAEDKPCSLYATCRVINHQPVCTCPNGYIGSPTTDCRPQPEPECRLDSDCSDHLACIGQQCLTPCSRNTCGVNAQCRVKNHRAICSCLSGYVGDPYSVCEEPGCRNDFECPDTQTCINRECQNPCLFEKCGENAECSPRNHRATCKCNKGHKGNPYSYCNAYECLSDPECPDHLHCISEKCVDPCKCAANAECDARNHRGYCACIIDFTGDPYGIECTPIPEPVIEEVECVEDKDCFSQEACISEECDNPCTVYSPCVENANCKVYDTLPLRTMTCICIEGYTGKGDERCVKIEPIIDVGCRSDRECDHNLACENQKCINPCTTRTTCGFSARCSVKNHKMYCNCEVGFTGDAYSKCIQISQGECKYDDDCPFNKACISNQCTDPCSNGQLCGNNAICTAQNHRALCKCPPGFATDSQSNCYEYECLRNSDCPFDKACVSEKCINPCKNTLCGTRAECSVEYHKPICKCPKGLQGSPYIECKNVECKRHEDCGDQEKCNLISLKCEKLCSGRNKCAASAVCEASNHREKCVCPPPLIGDGYSSCFKREVPSDKPECNVDDDCPGLLACMSEKCQDPCTFNKPCSDSQECKVFDTSPTKTVACICPTDTVVGIDGRCNRVQTSPECEIANDCKISDICVSGSCIDACKVNPCGVNAICKSASHDSRCSCPNGYTGNPSHECYFVSPTSEPLLTPGCRNDDDCPTYSLCKNTMCINPCAEDSPCAPTANCQVINHNPVCTCPNGYIGSPTTVCRPPPKPECTSDPECPDHLACVNQKCQ</sequence>
<gene>
    <name evidence="11" type="primary">Dgri\GH13743</name>
</gene>
<feature type="domain" description="EGF-like" evidence="10">
    <location>
        <begin position="6138"/>
        <end position="6177"/>
    </location>
</feature>
<dbReference type="InterPro" id="IPR049883">
    <property type="entry name" value="NOTCH1_EGF-like"/>
</dbReference>
<feature type="domain" description="EGF-like" evidence="10">
    <location>
        <begin position="3323"/>
        <end position="3360"/>
    </location>
</feature>